<dbReference type="InterPro" id="IPR019734">
    <property type="entry name" value="TPR_rpt"/>
</dbReference>
<feature type="DNA-binding region" description="OmpR/PhoB-type" evidence="4">
    <location>
        <begin position="57"/>
        <end position="162"/>
    </location>
</feature>
<dbReference type="InterPro" id="IPR016032">
    <property type="entry name" value="Sig_transdc_resp-reg_C-effctor"/>
</dbReference>
<dbReference type="InterPro" id="IPR026000">
    <property type="entry name" value="Apc5_dom"/>
</dbReference>
<dbReference type="Pfam" id="PF00486">
    <property type="entry name" value="Trans_reg_C"/>
    <property type="match status" value="1"/>
</dbReference>
<dbReference type="RefSeq" id="WP_141637135.1">
    <property type="nucleotide sequence ID" value="NZ_VIGB01000003.1"/>
</dbReference>
<dbReference type="SMART" id="SM00862">
    <property type="entry name" value="Trans_reg_C"/>
    <property type="match status" value="1"/>
</dbReference>
<dbReference type="SUPFAM" id="SSF48452">
    <property type="entry name" value="TPR-like"/>
    <property type="match status" value="4"/>
</dbReference>
<accession>A0A540WE84</accession>
<dbReference type="GO" id="GO:0000160">
    <property type="term" value="P:phosphorelay signal transduction system"/>
    <property type="evidence" value="ECO:0007669"/>
    <property type="project" value="UniProtKB-KW"/>
</dbReference>
<evidence type="ECO:0000256" key="1">
    <source>
        <dbReference type="ARBA" id="ARBA00005820"/>
    </source>
</evidence>
<keyword evidence="2" id="KW-0902">Two-component regulatory system</keyword>
<sequence length="1198" mass="129217">MRPVLPRAAGSAATGRLDRCPPLFGTDPVRLGRHEPAVGRSRAGNIPIMDHQQGPRQGRPTTPDEPVAGLRFGLLGPLTVHDGTGTALPVSSPKVRALLAMLLLEPGRVVSRDRLTGALWGEHPPATAPTSLNNHVVQLRRLLGPGSPARLRTAAPGYLLQVGPGELDSAAFTELLDVARAARRAGDWQTVSSRCAEALRLWRGTPLTDLPSLAEEALPHVQQLQELRLQALEWQFDAELELGRPHGVIPELNRLTAEHPLREAFHRQLMIALHRTDQRAEALASYQRLRRTLVEELGIEPGPRVRAAHQEILRAEQQAAEAQEDAELPAVAAGAGLPRDVAGFTGRYEELERLLAACRTDRPDGSVRILALDGMPGVGKSALAVHAAHRLAADFPDGQIFLPLHAHTPCTPAVEPADALAALLLTVGVAPQQIPPDLDARANLWRSRLAGRRVLLLLDDASGSEQVRPLLPGSPGCLVLVTSRRRLPALGDAVPMTLGVLPPDEAAELFTATAQRPDLAPDQPAVVEVVRLCGYLPLAIHLTAARLRHRRAWSVADLVPDLEAAAGRLAALRAEDVSVAAAFDLSYRDLTPAQRRLFRRLGLNPGDHFDARAAAALDGTDVATARRLLEELEDHHLVDEPVRGRYRMHDLIREHSRALGTMDDPSVRHAAVGRLLDSYLATVIEAGRRLAVRRHRWVPAQRIPGAELPTEEAATAWLRAERGNLRAAIEYAAAHGHPDHAIRLPAALHDFLRTQGHWNQARALHRIALETARTNGDRFGQAEALTHLGTFQRLTGEHEAGAEHLRLALELFRQLDDPSGQAAARVQLGAMERTFGCNTRARDHFAEALSLARGAADAPGEAEALSQLGILGRITGEYPEATTHTTRALLLFRELGNRTGQTAALSELSLIQQLTGDVPAAEESLHQALELCRARDDRPGEAYALASLGSLQHLTGRYQAAEATHRQAMSLYRGLGNRIGEANGLMALGAVRLVIGQYQSAEQDLLQASAMYHELDEARGRMNTMAYLGVLRLATGRPAAAVENLRAALALYRGQGDRLGESRVLAYLGDALLALGQYPGAEEHLRAALALCRERGDRGGEAEVRNILGRLLNATGRPDAAHQEFTAALDGARAAGSPLEQVRALTGLGRNVLRTGRHAEGTGQLQDALELARHLGVPEAAELGELLAGLPSRAAAGY</sequence>
<dbReference type="Proteomes" id="UP000319103">
    <property type="component" value="Unassembled WGS sequence"/>
</dbReference>
<protein>
    <submittedName>
        <fullName evidence="7">Tetratricopeptide repeat protein</fullName>
    </submittedName>
</protein>
<dbReference type="SUPFAM" id="SSF52540">
    <property type="entry name" value="P-loop containing nucleoside triphosphate hydrolases"/>
    <property type="match status" value="1"/>
</dbReference>
<dbReference type="SMART" id="SM00028">
    <property type="entry name" value="TPR"/>
    <property type="match status" value="9"/>
</dbReference>
<dbReference type="InterPro" id="IPR027417">
    <property type="entry name" value="P-loop_NTPase"/>
</dbReference>
<reference evidence="7 8" key="1">
    <citation type="submission" date="2019-06" db="EMBL/GenBank/DDBJ databases">
        <title>Description of Kitasatospora acidophila sp. nov. isolated from pine grove soil, and reclassification of Streptomyces novaecaesareae to Kitasatospora novaeceasareae comb. nov.</title>
        <authorList>
            <person name="Kim M.J."/>
        </authorList>
    </citation>
    <scope>NUCLEOTIDE SEQUENCE [LARGE SCALE GENOMIC DNA]</scope>
    <source>
        <strain evidence="7 8">MMS16-CNU292</strain>
    </source>
</reference>
<dbReference type="InterPro" id="IPR011990">
    <property type="entry name" value="TPR-like_helical_dom_sf"/>
</dbReference>
<dbReference type="OrthoDB" id="581105at2"/>
<dbReference type="InterPro" id="IPR001867">
    <property type="entry name" value="OmpR/PhoB-type_DNA-bd"/>
</dbReference>
<dbReference type="Pfam" id="PF13424">
    <property type="entry name" value="TPR_12"/>
    <property type="match status" value="2"/>
</dbReference>
<feature type="domain" description="OmpR/PhoB-type" evidence="6">
    <location>
        <begin position="57"/>
        <end position="162"/>
    </location>
</feature>
<dbReference type="GO" id="GO:0006355">
    <property type="term" value="P:regulation of DNA-templated transcription"/>
    <property type="evidence" value="ECO:0007669"/>
    <property type="project" value="InterPro"/>
</dbReference>
<evidence type="ECO:0000256" key="5">
    <source>
        <dbReference type="SAM" id="MobiDB-lite"/>
    </source>
</evidence>
<dbReference type="PANTHER" id="PTHR47691:SF3">
    <property type="entry name" value="HTH-TYPE TRANSCRIPTIONAL REGULATOR RV0890C-RELATED"/>
    <property type="match status" value="1"/>
</dbReference>
<feature type="region of interest" description="Disordered" evidence="5">
    <location>
        <begin position="1"/>
        <end position="32"/>
    </location>
</feature>
<gene>
    <name evidence="7" type="ORF">E6W39_36730</name>
</gene>
<dbReference type="PANTHER" id="PTHR47691">
    <property type="entry name" value="REGULATOR-RELATED"/>
    <property type="match status" value="1"/>
</dbReference>
<evidence type="ECO:0000256" key="4">
    <source>
        <dbReference type="PROSITE-ProRule" id="PRU01091"/>
    </source>
</evidence>
<comment type="caution">
    <text evidence="7">The sequence shown here is derived from an EMBL/GenBank/DDBJ whole genome shotgun (WGS) entry which is preliminary data.</text>
</comment>
<dbReference type="Pfam" id="PF00931">
    <property type="entry name" value="NB-ARC"/>
    <property type="match status" value="1"/>
</dbReference>
<evidence type="ECO:0000256" key="2">
    <source>
        <dbReference type="ARBA" id="ARBA00023012"/>
    </source>
</evidence>
<dbReference type="PROSITE" id="PS51755">
    <property type="entry name" value="OMPR_PHOB"/>
    <property type="match status" value="1"/>
</dbReference>
<keyword evidence="8" id="KW-1185">Reference proteome</keyword>
<dbReference type="InterPro" id="IPR036388">
    <property type="entry name" value="WH-like_DNA-bd_sf"/>
</dbReference>
<dbReference type="InterPro" id="IPR002182">
    <property type="entry name" value="NB-ARC"/>
</dbReference>
<proteinExistence type="inferred from homology"/>
<dbReference type="GO" id="GO:0043531">
    <property type="term" value="F:ADP binding"/>
    <property type="evidence" value="ECO:0007669"/>
    <property type="project" value="InterPro"/>
</dbReference>
<evidence type="ECO:0000256" key="3">
    <source>
        <dbReference type="ARBA" id="ARBA00023125"/>
    </source>
</evidence>
<dbReference type="SMART" id="SM01043">
    <property type="entry name" value="BTAD"/>
    <property type="match status" value="1"/>
</dbReference>
<comment type="similarity">
    <text evidence="1">Belongs to the AfsR/DnrI/RedD regulatory family.</text>
</comment>
<dbReference type="Gene3D" id="1.25.40.10">
    <property type="entry name" value="Tetratricopeptide repeat domain"/>
    <property type="match status" value="3"/>
</dbReference>
<dbReference type="Gene3D" id="1.10.10.10">
    <property type="entry name" value="Winged helix-like DNA-binding domain superfamily/Winged helix DNA-binding domain"/>
    <property type="match status" value="2"/>
</dbReference>
<dbReference type="Pfam" id="PF03704">
    <property type="entry name" value="BTAD"/>
    <property type="match status" value="1"/>
</dbReference>
<dbReference type="GO" id="GO:0003677">
    <property type="term" value="F:DNA binding"/>
    <property type="evidence" value="ECO:0007669"/>
    <property type="project" value="UniProtKB-UniRule"/>
</dbReference>
<feature type="region of interest" description="Disordered" evidence="5">
    <location>
        <begin position="45"/>
        <end position="64"/>
    </location>
</feature>
<dbReference type="SUPFAM" id="SSF46894">
    <property type="entry name" value="C-terminal effector domain of the bipartite response regulators"/>
    <property type="match status" value="1"/>
</dbReference>
<name>A0A540WE84_9ACTN</name>
<dbReference type="AlphaFoldDB" id="A0A540WE84"/>
<dbReference type="InterPro" id="IPR005158">
    <property type="entry name" value="BTAD"/>
</dbReference>
<dbReference type="CDD" id="cd15831">
    <property type="entry name" value="BTAD"/>
    <property type="match status" value="1"/>
</dbReference>
<evidence type="ECO:0000313" key="8">
    <source>
        <dbReference type="Proteomes" id="UP000319103"/>
    </source>
</evidence>
<dbReference type="PRINTS" id="PR00364">
    <property type="entry name" value="DISEASERSIST"/>
</dbReference>
<keyword evidence="3 4" id="KW-0238">DNA-binding</keyword>
<evidence type="ECO:0000313" key="7">
    <source>
        <dbReference type="EMBL" id="TQF06724.1"/>
    </source>
</evidence>
<dbReference type="Gene3D" id="3.40.50.300">
    <property type="entry name" value="P-loop containing nucleotide triphosphate hydrolases"/>
    <property type="match status" value="1"/>
</dbReference>
<dbReference type="EMBL" id="VIGB01000003">
    <property type="protein sequence ID" value="TQF06724.1"/>
    <property type="molecule type" value="Genomic_DNA"/>
</dbReference>
<evidence type="ECO:0000259" key="6">
    <source>
        <dbReference type="PROSITE" id="PS51755"/>
    </source>
</evidence>
<organism evidence="7 8">
    <name type="scientific">Kitasatospora acidiphila</name>
    <dbReference type="NCBI Taxonomy" id="2567942"/>
    <lineage>
        <taxon>Bacteria</taxon>
        <taxon>Bacillati</taxon>
        <taxon>Actinomycetota</taxon>
        <taxon>Actinomycetes</taxon>
        <taxon>Kitasatosporales</taxon>
        <taxon>Streptomycetaceae</taxon>
        <taxon>Kitasatospora</taxon>
    </lineage>
</organism>
<dbReference type="Pfam" id="PF12862">
    <property type="entry name" value="ANAPC5"/>
    <property type="match status" value="1"/>
</dbReference>